<reference evidence="2 3" key="1">
    <citation type="submission" date="2014-06" db="EMBL/GenBank/DDBJ databases">
        <title>Genome characterization of distinct group I Clostridium botulinum lineages.</title>
        <authorList>
            <person name="Giordani F."/>
            <person name="Anselmo A."/>
            <person name="Fillo S."/>
            <person name="Palozzi A.M."/>
            <person name="Fortunato A."/>
            <person name="Gentile B."/>
            <person name="Ciammaruconi A."/>
            <person name="Anniballi F."/>
            <person name="De Medici D."/>
            <person name="Lista F."/>
        </authorList>
    </citation>
    <scope>NUCLEOTIDE SEQUENCE [LARGE SCALE GENOMIC DNA]</scope>
    <source>
        <strain evidence="2 3">B2 450</strain>
    </source>
</reference>
<organism evidence="2 3">
    <name type="scientific">Clostridium botulinum B2 450</name>
    <dbReference type="NCBI Taxonomy" id="1379739"/>
    <lineage>
        <taxon>Bacteria</taxon>
        <taxon>Bacillati</taxon>
        <taxon>Bacillota</taxon>
        <taxon>Clostridia</taxon>
        <taxon>Eubacteriales</taxon>
        <taxon>Clostridiaceae</taxon>
        <taxon>Clostridium</taxon>
    </lineage>
</organism>
<comment type="caution">
    <text evidence="2">The sequence shown here is derived from an EMBL/GenBank/DDBJ whole genome shotgun (WGS) entry which is preliminary data.</text>
</comment>
<protein>
    <submittedName>
        <fullName evidence="2">Uncharacterized protein</fullName>
    </submittedName>
</protein>
<name>A0A0D1AM10_CLOBO</name>
<gene>
    <name evidence="2" type="ORF">N495_11365</name>
</gene>
<evidence type="ECO:0000256" key="1">
    <source>
        <dbReference type="SAM" id="MobiDB-lite"/>
    </source>
</evidence>
<sequence length="44" mass="4870">MNRNKKNKNVKVNKAIENSGNSNSIDALNSASSNTQKNTKHKNK</sequence>
<dbReference type="PATRIC" id="fig|1379739.3.peg.2647"/>
<dbReference type="HOGENOM" id="CLU_3214343_0_0_9"/>
<feature type="region of interest" description="Disordered" evidence="1">
    <location>
        <begin position="1"/>
        <end position="44"/>
    </location>
</feature>
<accession>A0A0D1AM10</accession>
<evidence type="ECO:0000313" key="2">
    <source>
        <dbReference type="EMBL" id="KIS24154.1"/>
    </source>
</evidence>
<proteinExistence type="predicted"/>
<dbReference type="RefSeq" id="WP_003485100.1">
    <property type="nucleotide sequence ID" value="NZ_JXSU01000007.1"/>
</dbReference>
<dbReference type="EMBL" id="JXSU01000007">
    <property type="protein sequence ID" value="KIS24154.1"/>
    <property type="molecule type" value="Genomic_DNA"/>
</dbReference>
<feature type="compositionally biased region" description="Polar residues" evidence="1">
    <location>
        <begin position="16"/>
        <end position="37"/>
    </location>
</feature>
<evidence type="ECO:0000313" key="3">
    <source>
        <dbReference type="Proteomes" id="UP000032250"/>
    </source>
</evidence>
<dbReference type="Proteomes" id="UP000032250">
    <property type="component" value="Unassembled WGS sequence"/>
</dbReference>
<feature type="compositionally biased region" description="Basic residues" evidence="1">
    <location>
        <begin position="1"/>
        <end position="11"/>
    </location>
</feature>
<dbReference type="AlphaFoldDB" id="A0A0D1AM10"/>